<proteinExistence type="predicted"/>
<protein>
    <recommendedName>
        <fullName evidence="2">Phospholipid/glycerol acyltransferase domain-containing protein</fullName>
    </recommendedName>
</protein>
<evidence type="ECO:0000259" key="2">
    <source>
        <dbReference type="SMART" id="SM00563"/>
    </source>
</evidence>
<dbReference type="Pfam" id="PF01553">
    <property type="entry name" value="Acyltransferase"/>
    <property type="match status" value="1"/>
</dbReference>
<dbReference type="GO" id="GO:0016287">
    <property type="term" value="F:glycerone-phosphate O-acyltransferase activity"/>
    <property type="evidence" value="ECO:0007669"/>
    <property type="project" value="TreeGrafter"/>
</dbReference>
<evidence type="ECO:0000313" key="3">
    <source>
        <dbReference type="EMBL" id="OGX87357.1"/>
    </source>
</evidence>
<reference evidence="3 4" key="1">
    <citation type="submission" date="2016-08" db="EMBL/GenBank/DDBJ databases">
        <title>Hymenobacter coccineus sp. nov., Hymenobacter lapidarius sp. nov. and Hymenobacter glacialis sp. nov., isolated from Antarctic soil.</title>
        <authorList>
            <person name="Sedlacek I."/>
            <person name="Kralova S."/>
            <person name="Kyrova K."/>
            <person name="Maslanova I."/>
            <person name="Stankova E."/>
            <person name="Vrbovska V."/>
            <person name="Nemec M."/>
            <person name="Bartak M."/>
            <person name="Svec P."/>
            <person name="Busse H.-J."/>
            <person name="Pantucek R."/>
        </authorList>
    </citation>
    <scope>NUCLEOTIDE SEQUENCE [LARGE SCALE GENOMIC DNA]</scope>
    <source>
        <strain evidence="3 4">CCM 8643</strain>
    </source>
</reference>
<dbReference type="InterPro" id="IPR052744">
    <property type="entry name" value="GPAT/DAPAT"/>
</dbReference>
<dbReference type="PANTHER" id="PTHR31605">
    <property type="entry name" value="GLYCEROL-3-PHOSPHATE O-ACYLTRANSFERASE 1"/>
    <property type="match status" value="1"/>
</dbReference>
<accession>A0A1G1T909</accession>
<keyword evidence="1" id="KW-0812">Transmembrane</keyword>
<organism evidence="3 4">
    <name type="scientific">Hymenobacter lapidarius</name>
    <dbReference type="NCBI Taxonomy" id="1908237"/>
    <lineage>
        <taxon>Bacteria</taxon>
        <taxon>Pseudomonadati</taxon>
        <taxon>Bacteroidota</taxon>
        <taxon>Cytophagia</taxon>
        <taxon>Cytophagales</taxon>
        <taxon>Hymenobacteraceae</taxon>
        <taxon>Hymenobacter</taxon>
    </lineage>
</organism>
<dbReference type="Proteomes" id="UP000176294">
    <property type="component" value="Unassembled WGS sequence"/>
</dbReference>
<keyword evidence="1" id="KW-0472">Membrane</keyword>
<feature type="transmembrane region" description="Helical" evidence="1">
    <location>
        <begin position="351"/>
        <end position="374"/>
    </location>
</feature>
<dbReference type="GO" id="GO:0004366">
    <property type="term" value="F:glycerol-3-phosphate O-acyltransferase activity"/>
    <property type="evidence" value="ECO:0007669"/>
    <property type="project" value="TreeGrafter"/>
</dbReference>
<keyword evidence="4" id="KW-1185">Reference proteome</keyword>
<dbReference type="PANTHER" id="PTHR31605:SF0">
    <property type="entry name" value="GLYCEROL-3-PHOSPHATE O-ACYLTRANSFERASE 1"/>
    <property type="match status" value="1"/>
</dbReference>
<dbReference type="OrthoDB" id="9806008at2"/>
<dbReference type="InterPro" id="IPR002123">
    <property type="entry name" value="Plipid/glycerol_acylTrfase"/>
</dbReference>
<sequence>MLFYTVIKPFVQVALRVFFHRIEVRHRERLALPGPLLFAGNHPNTLMDPLLVAINRRQPVAFLAKSTFFKNPVSRAILQSGNSIPIYRRQDAAPSAEPATHAQLAAQNEATFGRCYDYLGQGGTLMIFPEGTSVSERRLRPLKTGAARIALGAEARHQFRLGLKVVPIAINYFDPARFRSDVLLNIARPIVVADYAAQYAQDPEAAADQLTDDIRQALERHLIIARNADEDAFVQQIERTFANHLNPDDDPDTLYDNFQLSQTLLQALAWFEQYAPARLAAMRLELQTYLDHLRRHGLTDSALEEQRRGSVAGLFNLVLGLPVWLYGGLNNYLPYILPSVVARRATKEVEFVAPIMLVVGMITFPVAYALQALAVNHWLTHDWRLTTLYVLSLPVAGFYALGYWESLAPRIERLRALRLSRRAPTEVAALLRQRAALVSQLQGARIEFLARPVGSESPLPPGR</sequence>
<feature type="domain" description="Phospholipid/glycerol acyltransferase" evidence="2">
    <location>
        <begin position="36"/>
        <end position="173"/>
    </location>
</feature>
<dbReference type="CDD" id="cd07992">
    <property type="entry name" value="LPLAT_AAK14816-like"/>
    <property type="match status" value="1"/>
</dbReference>
<dbReference type="EMBL" id="MDZB01000090">
    <property type="protein sequence ID" value="OGX87357.1"/>
    <property type="molecule type" value="Genomic_DNA"/>
</dbReference>
<feature type="transmembrane region" description="Helical" evidence="1">
    <location>
        <begin position="311"/>
        <end position="330"/>
    </location>
</feature>
<feature type="transmembrane region" description="Helical" evidence="1">
    <location>
        <begin position="386"/>
        <end position="404"/>
    </location>
</feature>
<evidence type="ECO:0000313" key="4">
    <source>
        <dbReference type="Proteomes" id="UP000176294"/>
    </source>
</evidence>
<dbReference type="STRING" id="1908237.BEN47_11145"/>
<comment type="caution">
    <text evidence="3">The sequence shown here is derived from an EMBL/GenBank/DDBJ whole genome shotgun (WGS) entry which is preliminary data.</text>
</comment>
<dbReference type="SMART" id="SM00563">
    <property type="entry name" value="PlsC"/>
    <property type="match status" value="1"/>
</dbReference>
<name>A0A1G1T909_9BACT</name>
<keyword evidence="1" id="KW-1133">Transmembrane helix</keyword>
<evidence type="ECO:0000256" key="1">
    <source>
        <dbReference type="SAM" id="Phobius"/>
    </source>
</evidence>
<dbReference type="AlphaFoldDB" id="A0A1G1T909"/>
<dbReference type="GO" id="GO:0008654">
    <property type="term" value="P:phospholipid biosynthetic process"/>
    <property type="evidence" value="ECO:0007669"/>
    <property type="project" value="TreeGrafter"/>
</dbReference>
<dbReference type="RefSeq" id="WP_070726224.1">
    <property type="nucleotide sequence ID" value="NZ_MDZB01000090.1"/>
</dbReference>
<dbReference type="SUPFAM" id="SSF69593">
    <property type="entry name" value="Glycerol-3-phosphate (1)-acyltransferase"/>
    <property type="match status" value="1"/>
</dbReference>
<gene>
    <name evidence="3" type="ORF">BEN47_11145</name>
</gene>